<dbReference type="AlphaFoldDB" id="A0A9P7VI49"/>
<dbReference type="GeneID" id="66100190"/>
<sequence length="168" mass="19347">MVTASKYGEMYSIQLMSQKAHHPRDKLICVVADSRPRLVPVSKRPWVARGNMNGASSLSQILTFADAHTAAEVKYLDLPEKKMAERKAWLDEFKDRAEEWLFTFRVCLPNANSMYGFRGPGSASQHHEYRDLCDLLNRPYRCFQYGCCWESSVMRRVDSRLKPVVPEA</sequence>
<dbReference type="Proteomes" id="UP000812287">
    <property type="component" value="Unassembled WGS sequence"/>
</dbReference>
<reference evidence="1" key="1">
    <citation type="submission" date="2020-11" db="EMBL/GenBank/DDBJ databases">
        <title>Adaptations for nitrogen fixation in a non-lichenized fungal sporocarp promotes dispersal by wood-feeding termites.</title>
        <authorList>
            <consortium name="DOE Joint Genome Institute"/>
            <person name="Koch R.A."/>
            <person name="Yoon G."/>
            <person name="Arayal U."/>
            <person name="Lail K."/>
            <person name="Amirebrahimi M."/>
            <person name="Labutti K."/>
            <person name="Lipzen A."/>
            <person name="Riley R."/>
            <person name="Barry K."/>
            <person name="Henrissat B."/>
            <person name="Grigoriev I.V."/>
            <person name="Herr J.R."/>
            <person name="Aime M.C."/>
        </authorList>
    </citation>
    <scope>NUCLEOTIDE SEQUENCE</scope>
    <source>
        <strain evidence="1">MCA 3950</strain>
    </source>
</reference>
<gene>
    <name evidence="1" type="ORF">BT62DRAFT_1012195</name>
</gene>
<dbReference type="RefSeq" id="XP_043034480.1">
    <property type="nucleotide sequence ID" value="XM_043177903.1"/>
</dbReference>
<comment type="caution">
    <text evidence="1">The sequence shown here is derived from an EMBL/GenBank/DDBJ whole genome shotgun (WGS) entry which is preliminary data.</text>
</comment>
<protein>
    <submittedName>
        <fullName evidence="1">Uncharacterized protein</fullName>
    </submittedName>
</protein>
<dbReference type="EMBL" id="MU250565">
    <property type="protein sequence ID" value="KAG7440980.1"/>
    <property type="molecule type" value="Genomic_DNA"/>
</dbReference>
<proteinExistence type="predicted"/>
<evidence type="ECO:0000313" key="2">
    <source>
        <dbReference type="Proteomes" id="UP000812287"/>
    </source>
</evidence>
<keyword evidence="2" id="KW-1185">Reference proteome</keyword>
<evidence type="ECO:0000313" key="1">
    <source>
        <dbReference type="EMBL" id="KAG7440980.1"/>
    </source>
</evidence>
<name>A0A9P7VI49_9AGAR</name>
<accession>A0A9P7VI49</accession>
<organism evidence="1 2">
    <name type="scientific">Guyanagaster necrorhizus</name>
    <dbReference type="NCBI Taxonomy" id="856835"/>
    <lineage>
        <taxon>Eukaryota</taxon>
        <taxon>Fungi</taxon>
        <taxon>Dikarya</taxon>
        <taxon>Basidiomycota</taxon>
        <taxon>Agaricomycotina</taxon>
        <taxon>Agaricomycetes</taxon>
        <taxon>Agaricomycetidae</taxon>
        <taxon>Agaricales</taxon>
        <taxon>Marasmiineae</taxon>
        <taxon>Physalacriaceae</taxon>
        <taxon>Guyanagaster</taxon>
    </lineage>
</organism>